<protein>
    <submittedName>
        <fullName evidence="2">Uncharacterized protein</fullName>
    </submittedName>
</protein>
<accession>A0A481Z1Y8</accession>
<gene>
    <name evidence="2" type="ORF">LCMiAC02_02960</name>
</gene>
<evidence type="ECO:0000256" key="1">
    <source>
        <dbReference type="SAM" id="MobiDB-lite"/>
    </source>
</evidence>
<evidence type="ECO:0000313" key="2">
    <source>
        <dbReference type="EMBL" id="QBK89201.1"/>
    </source>
</evidence>
<feature type="compositionally biased region" description="Basic residues" evidence="1">
    <location>
        <begin position="1"/>
        <end position="16"/>
    </location>
</feature>
<organism evidence="2">
    <name type="scientific">Mimivirus LCMiAC02</name>
    <dbReference type="NCBI Taxonomy" id="2506609"/>
    <lineage>
        <taxon>Viruses</taxon>
        <taxon>Varidnaviria</taxon>
        <taxon>Bamfordvirae</taxon>
        <taxon>Nucleocytoviricota</taxon>
        <taxon>Megaviricetes</taxon>
        <taxon>Imitervirales</taxon>
        <taxon>Mimiviridae</taxon>
        <taxon>Klosneuvirinae</taxon>
    </lineage>
</organism>
<proteinExistence type="predicted"/>
<reference evidence="2" key="1">
    <citation type="journal article" date="2019" name="MBio">
        <title>Virus Genomes from Deep Sea Sediments Expand the Ocean Megavirome and Support Independent Origins of Viral Gigantism.</title>
        <authorList>
            <person name="Backstrom D."/>
            <person name="Yutin N."/>
            <person name="Jorgensen S.L."/>
            <person name="Dharamshi J."/>
            <person name="Homa F."/>
            <person name="Zaremba-Niedwiedzka K."/>
            <person name="Spang A."/>
            <person name="Wolf Y.I."/>
            <person name="Koonin E.V."/>
            <person name="Ettema T.J."/>
        </authorList>
    </citation>
    <scope>NUCLEOTIDE SEQUENCE</scope>
</reference>
<name>A0A481Z1Y8_9VIRU</name>
<dbReference type="EMBL" id="MK500409">
    <property type="protein sequence ID" value="QBK89201.1"/>
    <property type="molecule type" value="Genomic_DNA"/>
</dbReference>
<sequence>MTNCKKKTTKKYKNRKSPSYPANECKNKIKVGNDKNKWKSIKNKNGVYRWVLQKKNINNNIIDITKFRGFKIIRNNSVIVPKKNKKHICTLNSKGTLYIKLSSKYVPKVNNLEININLKKIQFNDGGYVILMFKHKFALYDIWYKDLKFSKMKIVKDLLLKYGNKKKYRRVGLIDSMKQTKDHHYGDLKILDMKMVKKMKKNNKYYLVWGQIWDTDYTGKSGIIVFKYDTHTNESLYGTIYQSDGKILYEKDDDVISISNSYFGTGTGEDPVHVITKFRRGFKPPAGLPKAKLLK</sequence>
<feature type="region of interest" description="Disordered" evidence="1">
    <location>
        <begin position="1"/>
        <end position="20"/>
    </location>
</feature>